<sequence length="125" mass="14476">MKKTVWLVIMALWLTVGCSSSNREAAIDYFLSDSSETYVIHLFYEERTPLDMELLDYMNSSDELLTVIKGIQVYDVTRVDNEKRAKKIKVKKFPTMLVTNDKGIVVDTQDIEEVKAFFDQIVRAK</sequence>
<evidence type="ECO:0000313" key="2">
    <source>
        <dbReference type="EMBL" id="PAD73180.1"/>
    </source>
</evidence>
<evidence type="ECO:0000313" key="3">
    <source>
        <dbReference type="Proteomes" id="UP000215596"/>
    </source>
</evidence>
<dbReference type="RefSeq" id="WP_095267288.1">
    <property type="nucleotide sequence ID" value="NZ_NPBY01000070.1"/>
</dbReference>
<accession>A0A268EJ76</accession>
<proteinExistence type="predicted"/>
<gene>
    <name evidence="2" type="ORF">CHH67_20725</name>
</gene>
<keyword evidence="1" id="KW-0732">Signal</keyword>
<dbReference type="SUPFAM" id="SSF52833">
    <property type="entry name" value="Thioredoxin-like"/>
    <property type="match status" value="1"/>
</dbReference>
<name>A0A268EJ76_9BACL</name>
<organism evidence="2 3">
    <name type="scientific">Paenibacillus campinasensis</name>
    <dbReference type="NCBI Taxonomy" id="66347"/>
    <lineage>
        <taxon>Bacteria</taxon>
        <taxon>Bacillati</taxon>
        <taxon>Bacillota</taxon>
        <taxon>Bacilli</taxon>
        <taxon>Bacillales</taxon>
        <taxon>Paenibacillaceae</taxon>
        <taxon>Paenibacillus</taxon>
    </lineage>
</organism>
<comment type="caution">
    <text evidence="2">The sequence shown here is derived from an EMBL/GenBank/DDBJ whole genome shotgun (WGS) entry which is preliminary data.</text>
</comment>
<dbReference type="AlphaFoldDB" id="A0A268EJ76"/>
<dbReference type="Gene3D" id="3.40.30.10">
    <property type="entry name" value="Glutaredoxin"/>
    <property type="match status" value="1"/>
</dbReference>
<dbReference type="InterPro" id="IPR036249">
    <property type="entry name" value="Thioredoxin-like_sf"/>
</dbReference>
<reference evidence="2 3" key="1">
    <citation type="submission" date="2017-07" db="EMBL/GenBank/DDBJ databases">
        <title>Isolation and whole genome analysis of endospore-forming bacteria from heroin.</title>
        <authorList>
            <person name="Kalinowski J."/>
            <person name="Ahrens B."/>
            <person name="Al-Dilaimi A."/>
            <person name="Winkler A."/>
            <person name="Wibberg D."/>
            <person name="Schleenbecker U."/>
            <person name="Ruckert C."/>
            <person name="Wolfel R."/>
            <person name="Grass G."/>
        </authorList>
    </citation>
    <scope>NUCLEOTIDE SEQUENCE [LARGE SCALE GENOMIC DNA]</scope>
    <source>
        <strain evidence="2 3">7537-G1</strain>
    </source>
</reference>
<feature type="signal peptide" evidence="1">
    <location>
        <begin position="1"/>
        <end position="25"/>
    </location>
</feature>
<dbReference type="Proteomes" id="UP000215596">
    <property type="component" value="Unassembled WGS sequence"/>
</dbReference>
<dbReference type="PROSITE" id="PS51257">
    <property type="entry name" value="PROKAR_LIPOPROTEIN"/>
    <property type="match status" value="1"/>
</dbReference>
<dbReference type="OrthoDB" id="2623670at2"/>
<feature type="chain" id="PRO_5033052797" description="Thioredoxin domain-containing protein" evidence="1">
    <location>
        <begin position="26"/>
        <end position="125"/>
    </location>
</feature>
<evidence type="ECO:0000256" key="1">
    <source>
        <dbReference type="SAM" id="SignalP"/>
    </source>
</evidence>
<dbReference type="EMBL" id="NPBY01000070">
    <property type="protein sequence ID" value="PAD73180.1"/>
    <property type="molecule type" value="Genomic_DNA"/>
</dbReference>
<protein>
    <recommendedName>
        <fullName evidence="4">Thioredoxin domain-containing protein</fullName>
    </recommendedName>
</protein>
<evidence type="ECO:0008006" key="4">
    <source>
        <dbReference type="Google" id="ProtNLM"/>
    </source>
</evidence>